<dbReference type="InParanoid" id="A0A074Z9L3"/>
<accession>A0A074Z9L3</accession>
<dbReference type="GeneID" id="25362616"/>
<keyword evidence="2" id="KW-1185">Reference proteome</keyword>
<reference evidence="1 2" key="1">
    <citation type="journal article" date="2014" name="BMC Genomics">
        <title>Genome sequencing of four Aureobasidium pullulans varieties: biotechnological potential, stress tolerance, and description of new species.</title>
        <authorList>
            <person name="Gostin Ar C."/>
            <person name="Ohm R.A."/>
            <person name="Kogej T."/>
            <person name="Sonjak S."/>
            <person name="Turk M."/>
            <person name="Zajc J."/>
            <person name="Zalar P."/>
            <person name="Grube M."/>
            <person name="Sun H."/>
            <person name="Han J."/>
            <person name="Sharma A."/>
            <person name="Chiniquy J."/>
            <person name="Ngan C.Y."/>
            <person name="Lipzen A."/>
            <person name="Barry K."/>
            <person name="Grigoriev I.V."/>
            <person name="Gunde-Cimerman N."/>
        </authorList>
    </citation>
    <scope>NUCLEOTIDE SEQUENCE [LARGE SCALE GENOMIC DNA]</scope>
    <source>
        <strain evidence="1 2">EXF-2481</strain>
    </source>
</reference>
<dbReference type="EMBL" id="KL584759">
    <property type="protein sequence ID" value="KEQ95491.1"/>
    <property type="molecule type" value="Genomic_DNA"/>
</dbReference>
<protein>
    <submittedName>
        <fullName evidence="1">Uncharacterized protein</fullName>
    </submittedName>
</protein>
<dbReference type="Proteomes" id="UP000030641">
    <property type="component" value="Unassembled WGS sequence"/>
</dbReference>
<dbReference type="HOGENOM" id="CLU_2084395_0_0_1"/>
<gene>
    <name evidence="1" type="ORF">AUEXF2481DRAFT_220863</name>
</gene>
<evidence type="ECO:0000313" key="2">
    <source>
        <dbReference type="Proteomes" id="UP000030641"/>
    </source>
</evidence>
<proteinExistence type="predicted"/>
<organism evidence="1 2">
    <name type="scientific">Aureobasidium subglaciale (strain EXF-2481)</name>
    <name type="common">Aureobasidium pullulans var. subglaciale</name>
    <dbReference type="NCBI Taxonomy" id="1043005"/>
    <lineage>
        <taxon>Eukaryota</taxon>
        <taxon>Fungi</taxon>
        <taxon>Dikarya</taxon>
        <taxon>Ascomycota</taxon>
        <taxon>Pezizomycotina</taxon>
        <taxon>Dothideomycetes</taxon>
        <taxon>Dothideomycetidae</taxon>
        <taxon>Dothideales</taxon>
        <taxon>Saccotheciaceae</taxon>
        <taxon>Aureobasidium</taxon>
    </lineage>
</organism>
<sequence>MVLMDAATGVERRLFFAIVLATSAWRLEPRGLQQTVPSSAIIPCYQNVECWGPDEALFVYNFLCDSSIRQSIRSSVPIQRLGFVVSSRHGRAISSRRVPLSPTIPVCTSPTSSGCRF</sequence>
<evidence type="ECO:0000313" key="1">
    <source>
        <dbReference type="EMBL" id="KEQ95491.1"/>
    </source>
</evidence>
<name>A0A074Z9L3_AURSE</name>
<dbReference type="AlphaFoldDB" id="A0A074Z9L3"/>
<dbReference type="RefSeq" id="XP_013344021.1">
    <property type="nucleotide sequence ID" value="XM_013488567.1"/>
</dbReference>